<dbReference type="EMBL" id="WIXE01001860">
    <property type="protein sequence ID" value="KAK5985333.1"/>
    <property type="molecule type" value="Genomic_DNA"/>
</dbReference>
<dbReference type="InterPro" id="IPR036259">
    <property type="entry name" value="MFS_trans_sf"/>
</dbReference>
<reference evidence="2 3" key="1">
    <citation type="submission" date="2019-10" db="EMBL/GenBank/DDBJ databases">
        <title>Assembly and Annotation for the nematode Trichostrongylus colubriformis.</title>
        <authorList>
            <person name="Martin J."/>
        </authorList>
    </citation>
    <scope>NUCLEOTIDE SEQUENCE [LARGE SCALE GENOMIC DNA]</scope>
    <source>
        <strain evidence="2">G859</strain>
        <tissue evidence="2">Whole worm</tissue>
    </source>
</reference>
<dbReference type="InterPro" id="IPR050327">
    <property type="entry name" value="Proton-linked_MCT"/>
</dbReference>
<feature type="transmembrane region" description="Helical" evidence="1">
    <location>
        <begin position="97"/>
        <end position="124"/>
    </location>
</feature>
<dbReference type="SUPFAM" id="SSF103473">
    <property type="entry name" value="MFS general substrate transporter"/>
    <property type="match status" value="1"/>
</dbReference>
<evidence type="ECO:0000256" key="1">
    <source>
        <dbReference type="SAM" id="Phobius"/>
    </source>
</evidence>
<keyword evidence="1" id="KW-1133">Transmembrane helix</keyword>
<keyword evidence="3" id="KW-1185">Reference proteome</keyword>
<comment type="caution">
    <text evidence="2">The sequence shown here is derived from an EMBL/GenBank/DDBJ whole genome shotgun (WGS) entry which is preliminary data.</text>
</comment>
<feature type="transmembrane region" description="Helical" evidence="1">
    <location>
        <begin position="271"/>
        <end position="289"/>
    </location>
</feature>
<feature type="transmembrane region" description="Helical" evidence="1">
    <location>
        <begin position="243"/>
        <end position="265"/>
    </location>
</feature>
<dbReference type="Pfam" id="PF07690">
    <property type="entry name" value="MFS_1"/>
    <property type="match status" value="1"/>
</dbReference>
<proteinExistence type="predicted"/>
<feature type="transmembrane region" description="Helical" evidence="1">
    <location>
        <begin position="183"/>
        <end position="203"/>
    </location>
</feature>
<protein>
    <submittedName>
        <fullName evidence="2">MFS domain-containing protein</fullName>
    </submittedName>
</protein>
<name>A0AAN8GB02_TRICO</name>
<dbReference type="Gene3D" id="1.20.1250.20">
    <property type="entry name" value="MFS general substrate transporter like domains"/>
    <property type="match status" value="1"/>
</dbReference>
<keyword evidence="1" id="KW-0472">Membrane</keyword>
<dbReference type="InterPro" id="IPR011701">
    <property type="entry name" value="MFS"/>
</dbReference>
<feature type="non-terminal residue" evidence="2">
    <location>
        <position position="1"/>
    </location>
</feature>
<dbReference type="Proteomes" id="UP001331761">
    <property type="component" value="Unassembled WGS sequence"/>
</dbReference>
<evidence type="ECO:0000313" key="2">
    <source>
        <dbReference type="EMBL" id="KAK5985333.1"/>
    </source>
</evidence>
<organism evidence="2 3">
    <name type="scientific">Trichostrongylus colubriformis</name>
    <name type="common">Black scour worm</name>
    <dbReference type="NCBI Taxonomy" id="6319"/>
    <lineage>
        <taxon>Eukaryota</taxon>
        <taxon>Metazoa</taxon>
        <taxon>Ecdysozoa</taxon>
        <taxon>Nematoda</taxon>
        <taxon>Chromadorea</taxon>
        <taxon>Rhabditida</taxon>
        <taxon>Rhabditina</taxon>
        <taxon>Rhabditomorpha</taxon>
        <taxon>Strongyloidea</taxon>
        <taxon>Trichostrongylidae</taxon>
        <taxon>Trichostrongylus</taxon>
    </lineage>
</organism>
<gene>
    <name evidence="2" type="ORF">GCK32_009951</name>
</gene>
<dbReference type="PANTHER" id="PTHR11360:SF284">
    <property type="entry name" value="EG:103B4.3 PROTEIN-RELATED"/>
    <property type="match status" value="1"/>
</dbReference>
<dbReference type="GO" id="GO:0008028">
    <property type="term" value="F:monocarboxylic acid transmembrane transporter activity"/>
    <property type="evidence" value="ECO:0007669"/>
    <property type="project" value="TreeGrafter"/>
</dbReference>
<evidence type="ECO:0000313" key="3">
    <source>
        <dbReference type="Proteomes" id="UP001331761"/>
    </source>
</evidence>
<dbReference type="PANTHER" id="PTHR11360">
    <property type="entry name" value="MONOCARBOXYLATE TRANSPORTER"/>
    <property type="match status" value="1"/>
</dbReference>
<accession>A0AAN8GB02</accession>
<feature type="transmembrane region" description="Helical" evidence="1">
    <location>
        <begin position="209"/>
        <end position="231"/>
    </location>
</feature>
<keyword evidence="1" id="KW-0812">Transmembrane</keyword>
<sequence length="306" mass="33899">AWRQRSETVGERHVGYINRKDVFYTGSITNVAEFKEHPYRYRSTGSLHRRPLSGALSVSVEKLQEVRETSEEVSEDTTTDNVEGSHMFKTISRMLSLSLLIDPTFLVFAISNLLTSVGFNSPLYFLPLHAMKGVGLDSASSSRVLSVFGLCNTLGRVVFGVVADHRLPLPYGLGEDTARNRLWMYNISLSLCGILTSLCYLFTSFVSLSVYAGLFGFSISSYICLTSVILVDLLGLDKLTNAFGLLLLWQGVGTVFGPPISGYLADITHSYVWSFVFCGANLLVSTYLFPEAMRIGLCEYVRGQAW</sequence>
<dbReference type="AlphaFoldDB" id="A0AAN8GB02"/>
<feature type="transmembrane region" description="Helical" evidence="1">
    <location>
        <begin position="144"/>
        <end position="163"/>
    </location>
</feature>